<feature type="transmembrane region" description="Helical" evidence="1">
    <location>
        <begin position="158"/>
        <end position="182"/>
    </location>
</feature>
<keyword evidence="3" id="KW-1185">Reference proteome</keyword>
<feature type="transmembrane region" description="Helical" evidence="1">
    <location>
        <begin position="56"/>
        <end position="78"/>
    </location>
</feature>
<comment type="caution">
    <text evidence="2">The sequence shown here is derived from an EMBL/GenBank/DDBJ whole genome shotgun (WGS) entry which is preliminary data.</text>
</comment>
<dbReference type="AlphaFoldDB" id="A0A4R6ILK9"/>
<evidence type="ECO:0000313" key="3">
    <source>
        <dbReference type="Proteomes" id="UP000295499"/>
    </source>
</evidence>
<protein>
    <recommendedName>
        <fullName evidence="4">Glycerophosphoryl diester phosphodiesterase family protein</fullName>
    </recommendedName>
</protein>
<sequence>MIDFLKESTFTVNEVIGKAWKVTFENYFSLATLCFLIFITLTTSSLMAFFLKDVNIGMRIIMVLIFIVLYCTVNLSLFKYIFHLLDNEEENITIVSTLPTRQQIIRFLIATFYFALCIIFVGILLYPVLFVLDPVLRYAVKLGWVEDLAAAGRVVTNIAVAIAIVAIFITFIRISFFQFFIIDKQSTPWQSIKFSLATTRGNFTKILLLLLVLGGFHLLSLFFNYLHWSVVSLIVISLSSFVVVPLSSVALTIAYRKMMGDYKGDAEPDIIHNLV</sequence>
<proteinExistence type="predicted"/>
<feature type="transmembrane region" description="Helical" evidence="1">
    <location>
        <begin position="229"/>
        <end position="255"/>
    </location>
</feature>
<feature type="transmembrane region" description="Helical" evidence="1">
    <location>
        <begin position="27"/>
        <end position="50"/>
    </location>
</feature>
<feature type="transmembrane region" description="Helical" evidence="1">
    <location>
        <begin position="203"/>
        <end position="223"/>
    </location>
</feature>
<accession>A0A4R6ILK9</accession>
<name>A0A4R6ILK9_9SPHI</name>
<keyword evidence="1" id="KW-0812">Transmembrane</keyword>
<dbReference type="EMBL" id="SNWM01000002">
    <property type="protein sequence ID" value="TDO22977.1"/>
    <property type="molecule type" value="Genomic_DNA"/>
</dbReference>
<dbReference type="Proteomes" id="UP000295499">
    <property type="component" value="Unassembled WGS sequence"/>
</dbReference>
<gene>
    <name evidence="2" type="ORF">CLV32_1963</name>
</gene>
<reference evidence="2 3" key="1">
    <citation type="submission" date="2019-03" db="EMBL/GenBank/DDBJ databases">
        <title>Genomic Encyclopedia of Archaeal and Bacterial Type Strains, Phase II (KMG-II): from individual species to whole genera.</title>
        <authorList>
            <person name="Goeker M."/>
        </authorList>
    </citation>
    <scope>NUCLEOTIDE SEQUENCE [LARGE SCALE GENOMIC DNA]</scope>
    <source>
        <strain evidence="2 3">DSM 19034</strain>
    </source>
</reference>
<evidence type="ECO:0008006" key="4">
    <source>
        <dbReference type="Google" id="ProtNLM"/>
    </source>
</evidence>
<organism evidence="2 3">
    <name type="scientific">Pedobacter duraquae</name>
    <dbReference type="NCBI Taxonomy" id="425511"/>
    <lineage>
        <taxon>Bacteria</taxon>
        <taxon>Pseudomonadati</taxon>
        <taxon>Bacteroidota</taxon>
        <taxon>Sphingobacteriia</taxon>
        <taxon>Sphingobacteriales</taxon>
        <taxon>Sphingobacteriaceae</taxon>
        <taxon>Pedobacter</taxon>
    </lineage>
</organism>
<feature type="transmembrane region" description="Helical" evidence="1">
    <location>
        <begin position="107"/>
        <end position="132"/>
    </location>
</feature>
<keyword evidence="1" id="KW-1133">Transmembrane helix</keyword>
<keyword evidence="1" id="KW-0472">Membrane</keyword>
<evidence type="ECO:0000256" key="1">
    <source>
        <dbReference type="SAM" id="Phobius"/>
    </source>
</evidence>
<dbReference type="RefSeq" id="WP_133554786.1">
    <property type="nucleotide sequence ID" value="NZ_SNWM01000002.1"/>
</dbReference>
<evidence type="ECO:0000313" key="2">
    <source>
        <dbReference type="EMBL" id="TDO22977.1"/>
    </source>
</evidence>
<dbReference type="OrthoDB" id="752539at2"/>